<dbReference type="GO" id="GO:0005524">
    <property type="term" value="F:ATP binding"/>
    <property type="evidence" value="ECO:0007669"/>
    <property type="project" value="InterPro"/>
</dbReference>
<dbReference type="SUPFAM" id="SSF52540">
    <property type="entry name" value="P-loop containing nucleoside triphosphate hydrolases"/>
    <property type="match status" value="1"/>
</dbReference>
<dbReference type="OrthoDB" id="6500128at2759"/>
<keyword evidence="3" id="KW-1185">Reference proteome</keyword>
<protein>
    <recommendedName>
        <fullName evidence="1">ABC transporter domain-containing protein</fullName>
    </recommendedName>
</protein>
<dbReference type="Proteomes" id="UP000603453">
    <property type="component" value="Unassembled WGS sequence"/>
</dbReference>
<dbReference type="InterPro" id="IPR027417">
    <property type="entry name" value="P-loop_NTPase"/>
</dbReference>
<dbReference type="EMBL" id="JAEPRD010000044">
    <property type="protein sequence ID" value="KAG2204432.1"/>
    <property type="molecule type" value="Genomic_DNA"/>
</dbReference>
<name>A0A8H7R5X1_9FUNG</name>
<dbReference type="AlphaFoldDB" id="A0A8H7R5X1"/>
<feature type="domain" description="ABC transporter" evidence="1">
    <location>
        <begin position="46"/>
        <end position="137"/>
    </location>
</feature>
<gene>
    <name evidence="2" type="ORF">INT47_005223</name>
</gene>
<evidence type="ECO:0000313" key="3">
    <source>
        <dbReference type="Proteomes" id="UP000603453"/>
    </source>
</evidence>
<dbReference type="PANTHER" id="PTHR24221">
    <property type="entry name" value="ATP-BINDING CASSETTE SUB-FAMILY B"/>
    <property type="match status" value="1"/>
</dbReference>
<dbReference type="GO" id="GO:0016324">
    <property type="term" value="C:apical plasma membrane"/>
    <property type="evidence" value="ECO:0007669"/>
    <property type="project" value="TreeGrafter"/>
</dbReference>
<accession>A0A8H7R5X1</accession>
<evidence type="ECO:0000259" key="1">
    <source>
        <dbReference type="Pfam" id="PF00005"/>
    </source>
</evidence>
<dbReference type="Pfam" id="PF00005">
    <property type="entry name" value="ABC_tran"/>
    <property type="match status" value="1"/>
</dbReference>
<comment type="caution">
    <text evidence="2">The sequence shown here is derived from an EMBL/GenBank/DDBJ whole genome shotgun (WGS) entry which is preliminary data.</text>
</comment>
<evidence type="ECO:0000313" key="2">
    <source>
        <dbReference type="EMBL" id="KAG2204432.1"/>
    </source>
</evidence>
<sequence>MAVLNSRGIKFAYSARPETRIFKVVFNLTSKSGTTIALVRVLRSKNLKSYTLKILHNHTVSVSKEVDNFRFGIDDYQQSFQEDLKAVSIHFFIMSLPELCLTRVEDKASQLSGSQKQRLAIAHALIRKPRVLLLDESLTT</sequence>
<dbReference type="Gene3D" id="3.40.50.300">
    <property type="entry name" value="P-loop containing nucleotide triphosphate hydrolases"/>
    <property type="match status" value="1"/>
</dbReference>
<organism evidence="2 3">
    <name type="scientific">Mucor saturninus</name>
    <dbReference type="NCBI Taxonomy" id="64648"/>
    <lineage>
        <taxon>Eukaryota</taxon>
        <taxon>Fungi</taxon>
        <taxon>Fungi incertae sedis</taxon>
        <taxon>Mucoromycota</taxon>
        <taxon>Mucoromycotina</taxon>
        <taxon>Mucoromycetes</taxon>
        <taxon>Mucorales</taxon>
        <taxon>Mucorineae</taxon>
        <taxon>Mucoraceae</taxon>
        <taxon>Mucor</taxon>
    </lineage>
</organism>
<dbReference type="PANTHER" id="PTHR24221:SF636">
    <property type="entry name" value="BILE SALT EXPORT PUMP"/>
    <property type="match status" value="1"/>
</dbReference>
<dbReference type="InterPro" id="IPR003439">
    <property type="entry name" value="ABC_transporter-like_ATP-bd"/>
</dbReference>
<dbReference type="InterPro" id="IPR039421">
    <property type="entry name" value="Type_1_exporter"/>
</dbReference>
<reference evidence="2" key="1">
    <citation type="submission" date="2020-12" db="EMBL/GenBank/DDBJ databases">
        <title>Metabolic potential, ecology and presence of endohyphal bacteria is reflected in genomic diversity of Mucoromycotina.</title>
        <authorList>
            <person name="Muszewska A."/>
            <person name="Okrasinska A."/>
            <person name="Steczkiewicz K."/>
            <person name="Drgas O."/>
            <person name="Orlowska M."/>
            <person name="Perlinska-Lenart U."/>
            <person name="Aleksandrzak-Piekarczyk T."/>
            <person name="Szatraj K."/>
            <person name="Zielenkiewicz U."/>
            <person name="Pilsyk S."/>
            <person name="Malc E."/>
            <person name="Mieczkowski P."/>
            <person name="Kruszewska J.S."/>
            <person name="Biernat P."/>
            <person name="Pawlowska J."/>
        </authorList>
    </citation>
    <scope>NUCLEOTIDE SEQUENCE</scope>
    <source>
        <strain evidence="2">WA0000017839</strain>
    </source>
</reference>
<dbReference type="GO" id="GO:0042626">
    <property type="term" value="F:ATPase-coupled transmembrane transporter activity"/>
    <property type="evidence" value="ECO:0007669"/>
    <property type="project" value="TreeGrafter"/>
</dbReference>
<proteinExistence type="predicted"/>
<dbReference type="GO" id="GO:0016887">
    <property type="term" value="F:ATP hydrolysis activity"/>
    <property type="evidence" value="ECO:0007669"/>
    <property type="project" value="InterPro"/>
</dbReference>